<sequence length="134" mass="15760">MLSIEDAKNLVAGRLRLIDDYTCYYVGNEMIFDKLVEEDGPVLNVSLEMEPMVLVSLFQLYYVVDAFKETLEYYKNNNPIDNINYNIGASIYDALEDYEPDYSFYKDSFIKRKDLENLLYDFAELIDSFYNLPC</sequence>
<dbReference type="EMBL" id="CAKJTI010000017">
    <property type="protein sequence ID" value="CAG9613810.1"/>
    <property type="molecule type" value="Genomic_DNA"/>
</dbReference>
<proteinExistence type="predicted"/>
<dbReference type="Proteomes" id="UP000789423">
    <property type="component" value="Unassembled WGS sequence"/>
</dbReference>
<comment type="caution">
    <text evidence="1">The sequence shown here is derived from an EMBL/GenBank/DDBJ whole genome shotgun (WGS) entry which is preliminary data.</text>
</comment>
<accession>A0ABM8YDF9</accession>
<reference evidence="1 2" key="1">
    <citation type="submission" date="2021-10" db="EMBL/GenBank/DDBJ databases">
        <authorList>
            <person name="Criscuolo A."/>
        </authorList>
    </citation>
    <scope>NUCLEOTIDE SEQUENCE [LARGE SCALE GENOMIC DNA]</scope>
    <source>
        <strain evidence="2">CIP 111899</strain>
    </source>
</reference>
<gene>
    <name evidence="1" type="ORF">BACCIP111899_03029</name>
</gene>
<keyword evidence="2" id="KW-1185">Reference proteome</keyword>
<protein>
    <submittedName>
        <fullName evidence="1">Uncharacterized protein</fullName>
    </submittedName>
</protein>
<organism evidence="1 2">
    <name type="scientific">Bacillus rhizoplanae</name>
    <dbReference type="NCBI Taxonomy" id="2880966"/>
    <lineage>
        <taxon>Bacteria</taxon>
        <taxon>Bacillati</taxon>
        <taxon>Bacillota</taxon>
        <taxon>Bacilli</taxon>
        <taxon>Bacillales</taxon>
        <taxon>Bacillaceae</taxon>
        <taxon>Bacillus</taxon>
    </lineage>
</organism>
<evidence type="ECO:0000313" key="1">
    <source>
        <dbReference type="EMBL" id="CAG9613810.1"/>
    </source>
</evidence>
<evidence type="ECO:0000313" key="2">
    <source>
        <dbReference type="Proteomes" id="UP000789423"/>
    </source>
</evidence>
<name>A0ABM8YDF9_9BACI</name>